<evidence type="ECO:0000256" key="9">
    <source>
        <dbReference type="ARBA" id="ARBA00023012"/>
    </source>
</evidence>
<feature type="domain" description="Histidine kinase" evidence="12">
    <location>
        <begin position="220"/>
        <end position="429"/>
    </location>
</feature>
<dbReference type="Gene3D" id="6.10.340.10">
    <property type="match status" value="1"/>
</dbReference>
<keyword evidence="7" id="KW-0418">Kinase</keyword>
<dbReference type="InterPro" id="IPR004358">
    <property type="entry name" value="Sig_transdc_His_kin-like_C"/>
</dbReference>
<organism evidence="13 14">
    <name type="scientific">Mycobacteroides immunogenum</name>
    <dbReference type="NCBI Taxonomy" id="83262"/>
    <lineage>
        <taxon>Bacteria</taxon>
        <taxon>Bacillati</taxon>
        <taxon>Actinomycetota</taxon>
        <taxon>Actinomycetes</taxon>
        <taxon>Mycobacteriales</taxon>
        <taxon>Mycobacteriaceae</taxon>
        <taxon>Mycobacteroides</taxon>
    </lineage>
</organism>
<name>A0A179V7V0_9MYCO</name>
<keyword evidence="10 11" id="KW-0472">Membrane</keyword>
<proteinExistence type="predicted"/>
<dbReference type="InterPro" id="IPR036890">
    <property type="entry name" value="HATPase_C_sf"/>
</dbReference>
<dbReference type="SUPFAM" id="SSF55874">
    <property type="entry name" value="ATPase domain of HSP90 chaperone/DNA topoisomerase II/histidine kinase"/>
    <property type="match status" value="1"/>
</dbReference>
<evidence type="ECO:0000256" key="2">
    <source>
        <dbReference type="ARBA" id="ARBA00004236"/>
    </source>
</evidence>
<reference evidence="13 14" key="1">
    <citation type="submission" date="2016-01" db="EMBL/GenBank/DDBJ databases">
        <title>Mycobacterium immunogenum strain CD11_6 genome sequencing and assembly.</title>
        <authorList>
            <person name="Kaur G."/>
            <person name="Nair G.R."/>
            <person name="Mayilraj S."/>
        </authorList>
    </citation>
    <scope>NUCLEOTIDE SEQUENCE [LARGE SCALE GENOMIC DNA]</scope>
    <source>
        <strain evidence="13 14">CD11-6</strain>
    </source>
</reference>
<keyword evidence="6 11" id="KW-0812">Transmembrane</keyword>
<dbReference type="SMART" id="SM00387">
    <property type="entry name" value="HATPase_c"/>
    <property type="match status" value="1"/>
</dbReference>
<gene>
    <name evidence="13" type="ORF">AWB85_13555</name>
</gene>
<dbReference type="RefSeq" id="WP_064632383.1">
    <property type="nucleotide sequence ID" value="NZ_LQYE01000030.1"/>
</dbReference>
<dbReference type="CDD" id="cd00075">
    <property type="entry name" value="HATPase"/>
    <property type="match status" value="1"/>
</dbReference>
<evidence type="ECO:0000313" key="13">
    <source>
        <dbReference type="EMBL" id="OAT67182.1"/>
    </source>
</evidence>
<accession>A0A179V7V0</accession>
<feature type="transmembrane region" description="Helical" evidence="11">
    <location>
        <begin position="12"/>
        <end position="35"/>
    </location>
</feature>
<evidence type="ECO:0000259" key="12">
    <source>
        <dbReference type="PROSITE" id="PS50109"/>
    </source>
</evidence>
<keyword evidence="9" id="KW-0902">Two-component regulatory system</keyword>
<dbReference type="Proteomes" id="UP000186919">
    <property type="component" value="Unassembled WGS sequence"/>
</dbReference>
<keyword evidence="8 11" id="KW-1133">Transmembrane helix</keyword>
<evidence type="ECO:0000256" key="7">
    <source>
        <dbReference type="ARBA" id="ARBA00022777"/>
    </source>
</evidence>
<keyword evidence="4" id="KW-0597">Phosphoprotein</keyword>
<evidence type="ECO:0000313" key="14">
    <source>
        <dbReference type="Proteomes" id="UP000186919"/>
    </source>
</evidence>
<dbReference type="Pfam" id="PF02518">
    <property type="entry name" value="HATPase_c"/>
    <property type="match status" value="1"/>
</dbReference>
<dbReference type="GO" id="GO:0005886">
    <property type="term" value="C:plasma membrane"/>
    <property type="evidence" value="ECO:0007669"/>
    <property type="project" value="UniProtKB-SubCell"/>
</dbReference>
<feature type="transmembrane region" description="Helical" evidence="11">
    <location>
        <begin position="131"/>
        <end position="153"/>
    </location>
</feature>
<keyword evidence="5" id="KW-0808">Transferase</keyword>
<dbReference type="CDD" id="cd00082">
    <property type="entry name" value="HisKA"/>
    <property type="match status" value="1"/>
</dbReference>
<dbReference type="PANTHER" id="PTHR45436:SF5">
    <property type="entry name" value="SENSOR HISTIDINE KINASE TRCS"/>
    <property type="match status" value="1"/>
</dbReference>
<dbReference type="AlphaFoldDB" id="A0A179V7V0"/>
<dbReference type="SMART" id="SM00388">
    <property type="entry name" value="HisKA"/>
    <property type="match status" value="1"/>
</dbReference>
<dbReference type="InterPro" id="IPR050428">
    <property type="entry name" value="TCS_sensor_his_kinase"/>
</dbReference>
<comment type="catalytic activity">
    <reaction evidence="1">
        <text>ATP + protein L-histidine = ADP + protein N-phospho-L-histidine.</text>
        <dbReference type="EC" id="2.7.13.3"/>
    </reaction>
</comment>
<dbReference type="EMBL" id="LQYE01000030">
    <property type="protein sequence ID" value="OAT67182.1"/>
    <property type="molecule type" value="Genomic_DNA"/>
</dbReference>
<evidence type="ECO:0000256" key="6">
    <source>
        <dbReference type="ARBA" id="ARBA00022692"/>
    </source>
</evidence>
<dbReference type="PRINTS" id="PR00344">
    <property type="entry name" value="BCTRLSENSOR"/>
</dbReference>
<comment type="subcellular location">
    <subcellularLocation>
        <location evidence="2">Cell membrane</location>
    </subcellularLocation>
</comment>
<evidence type="ECO:0000256" key="8">
    <source>
        <dbReference type="ARBA" id="ARBA00022989"/>
    </source>
</evidence>
<evidence type="ECO:0000256" key="10">
    <source>
        <dbReference type="ARBA" id="ARBA00023136"/>
    </source>
</evidence>
<dbReference type="InterPro" id="IPR005467">
    <property type="entry name" value="His_kinase_dom"/>
</dbReference>
<protein>
    <recommendedName>
        <fullName evidence="3">histidine kinase</fullName>
        <ecNumber evidence="3">2.7.13.3</ecNumber>
    </recommendedName>
</protein>
<dbReference type="InterPro" id="IPR003594">
    <property type="entry name" value="HATPase_dom"/>
</dbReference>
<dbReference type="GO" id="GO:0000155">
    <property type="term" value="F:phosphorelay sensor kinase activity"/>
    <property type="evidence" value="ECO:0007669"/>
    <property type="project" value="InterPro"/>
</dbReference>
<evidence type="ECO:0000256" key="5">
    <source>
        <dbReference type="ARBA" id="ARBA00022679"/>
    </source>
</evidence>
<dbReference type="PANTHER" id="PTHR45436">
    <property type="entry name" value="SENSOR HISTIDINE KINASE YKOH"/>
    <property type="match status" value="1"/>
</dbReference>
<evidence type="ECO:0000256" key="11">
    <source>
        <dbReference type="SAM" id="Phobius"/>
    </source>
</evidence>
<dbReference type="PROSITE" id="PS50109">
    <property type="entry name" value="HIS_KIN"/>
    <property type="match status" value="1"/>
</dbReference>
<dbReference type="Pfam" id="PF00512">
    <property type="entry name" value="HisKA"/>
    <property type="match status" value="1"/>
</dbReference>
<dbReference type="SUPFAM" id="SSF47384">
    <property type="entry name" value="Homodimeric domain of signal transducing histidine kinase"/>
    <property type="match status" value="1"/>
</dbReference>
<sequence>MKRSLSLRTRVAVAAFLAAGLVVALIGIVAGIALVRNDTRQLDRRLDMLTDAVQATTRHGETTFVLTVRDTKSGGLVIFRGVELPRLPLGTRNVTVGDVNYRVRTIENPEEQTVISLGTRSDTVLVNHRGIPVFIALGVLSMLLAGGFAWLFAGRAVRPLHQLTDQTRQLDTDGLQVAAVRGARESEELAEAMAAMLGRVSAAQSETTKSLLAARDFAASAAHELRTPLTAMRADLDTLRAHDLSDDERVEVIGDLQRAQRRVEATITALGQLASGDLARPEDRELVDIADLLDRVAGDALMHRTDVPDITVNADDGGVVLGWPDGLRLAVDNLVRNAINHGDAKHIVLSANRHDDRLVIVVDDDGTGLPEADRERVLGRFERGPGAKPGGLGLGLALVAQQAALHGGDVVLSSSPLGGLRATLTIAAK</sequence>
<dbReference type="EC" id="2.7.13.3" evidence="3"/>
<evidence type="ECO:0000256" key="4">
    <source>
        <dbReference type="ARBA" id="ARBA00022553"/>
    </source>
</evidence>
<comment type="caution">
    <text evidence="13">The sequence shown here is derived from an EMBL/GenBank/DDBJ whole genome shotgun (WGS) entry which is preliminary data.</text>
</comment>
<evidence type="ECO:0000256" key="3">
    <source>
        <dbReference type="ARBA" id="ARBA00012438"/>
    </source>
</evidence>
<dbReference type="Gene3D" id="1.10.287.130">
    <property type="match status" value="1"/>
</dbReference>
<evidence type="ECO:0000256" key="1">
    <source>
        <dbReference type="ARBA" id="ARBA00000085"/>
    </source>
</evidence>
<dbReference type="InterPro" id="IPR036097">
    <property type="entry name" value="HisK_dim/P_sf"/>
</dbReference>
<dbReference type="InterPro" id="IPR003661">
    <property type="entry name" value="HisK_dim/P_dom"/>
</dbReference>
<dbReference type="Gene3D" id="3.30.565.10">
    <property type="entry name" value="Histidine kinase-like ATPase, C-terminal domain"/>
    <property type="match status" value="1"/>
</dbReference>